<organism evidence="8 9">
    <name type="scientific">Aureococcus anophagefferens</name>
    <name type="common">Harmful bloom alga</name>
    <dbReference type="NCBI Taxonomy" id="44056"/>
    <lineage>
        <taxon>Eukaryota</taxon>
        <taxon>Sar</taxon>
        <taxon>Stramenopiles</taxon>
        <taxon>Ochrophyta</taxon>
        <taxon>Pelagophyceae</taxon>
        <taxon>Pelagomonadales</taxon>
        <taxon>Pelagomonadaceae</taxon>
        <taxon>Aureococcus</taxon>
    </lineage>
</organism>
<gene>
    <name evidence="8" type="ORF">SO694_00057233</name>
</gene>
<dbReference type="PROSITE" id="PS50089">
    <property type="entry name" value="ZF_RING_2"/>
    <property type="match status" value="1"/>
</dbReference>
<feature type="compositionally biased region" description="Gly residues" evidence="5">
    <location>
        <begin position="361"/>
        <end position="379"/>
    </location>
</feature>
<dbReference type="Gene3D" id="3.30.40.10">
    <property type="entry name" value="Zinc/RING finger domain, C3HC4 (zinc finger)"/>
    <property type="match status" value="1"/>
</dbReference>
<dbReference type="SUPFAM" id="SSF57850">
    <property type="entry name" value="RING/U-box"/>
    <property type="match status" value="1"/>
</dbReference>
<keyword evidence="2 4" id="KW-0863">Zinc-finger</keyword>
<keyword evidence="6" id="KW-0732">Signal</keyword>
<evidence type="ECO:0000259" key="7">
    <source>
        <dbReference type="PROSITE" id="PS50089"/>
    </source>
</evidence>
<evidence type="ECO:0000256" key="1">
    <source>
        <dbReference type="ARBA" id="ARBA00022723"/>
    </source>
</evidence>
<dbReference type="PANTHER" id="PTHR30373">
    <property type="entry name" value="UPF0603 PROTEIN YGCG"/>
    <property type="match status" value="1"/>
</dbReference>
<evidence type="ECO:0000313" key="9">
    <source>
        <dbReference type="Proteomes" id="UP001363151"/>
    </source>
</evidence>
<dbReference type="PANTHER" id="PTHR30373:SF2">
    <property type="entry name" value="UPF0603 PROTEIN YGCG"/>
    <property type="match status" value="1"/>
</dbReference>
<keyword evidence="1" id="KW-0479">Metal-binding</keyword>
<protein>
    <recommendedName>
        <fullName evidence="7">RING-type domain-containing protein</fullName>
    </recommendedName>
</protein>
<evidence type="ECO:0000256" key="4">
    <source>
        <dbReference type="PROSITE-ProRule" id="PRU00175"/>
    </source>
</evidence>
<keyword evidence="3" id="KW-0862">Zinc</keyword>
<feature type="chain" id="PRO_5046655099" description="RING-type domain-containing protein" evidence="6">
    <location>
        <begin position="18"/>
        <end position="379"/>
    </location>
</feature>
<dbReference type="CDD" id="cd16473">
    <property type="entry name" value="RING-H2_RNF103"/>
    <property type="match status" value="1"/>
</dbReference>
<evidence type="ECO:0000256" key="6">
    <source>
        <dbReference type="SAM" id="SignalP"/>
    </source>
</evidence>
<reference evidence="8 9" key="1">
    <citation type="submission" date="2024-03" db="EMBL/GenBank/DDBJ databases">
        <title>Aureococcus anophagefferens CCMP1851 and Kratosvirus quantuckense: Draft genome of a second virus-susceptible host strain in the model system.</title>
        <authorList>
            <person name="Chase E."/>
            <person name="Truchon A.R."/>
            <person name="Schepens W."/>
            <person name="Wilhelm S.W."/>
        </authorList>
    </citation>
    <scope>NUCLEOTIDE SEQUENCE [LARGE SCALE GENOMIC DNA]</scope>
    <source>
        <strain evidence="8 9">CCMP1851</strain>
    </source>
</reference>
<dbReference type="InterPro" id="IPR007621">
    <property type="entry name" value="TPM_dom"/>
</dbReference>
<comment type="caution">
    <text evidence="8">The sequence shown here is derived from an EMBL/GenBank/DDBJ whole genome shotgun (WGS) entry which is preliminary data.</text>
</comment>
<feature type="signal peptide" evidence="6">
    <location>
        <begin position="1"/>
        <end position="17"/>
    </location>
</feature>
<name>A0ABR1FX82_AURAN</name>
<dbReference type="Proteomes" id="UP001363151">
    <property type="component" value="Unassembled WGS sequence"/>
</dbReference>
<sequence>MSKIVILACLGVSSARGWTPETLPKPAGRISDPDNLVQNPEQLEQLLADVAATHVAWPAASPCTDGGAEVVVVVVDSLGVRGDDDDAVDAAAKTLARGAHDAWGVGDACSNGAVVLFAIRDRSFYLSTGAGLRDGGLVGDRRAEKALAAAKPALRRGDVDGGVRAAVDALSGFLAAGPPTWTERLADNAGAILVVLIFGSAFAWSVYQTYEERRRREDYAAATRQLQVVEDLRDGSGAFAAESCPVCLEDFGPDRRARGLGCGHGFCQPCLDRWLQSNNTCPVCRAPASTAAVPARPPDAMDEVRFRLDRIQRRYPSVLERRVLDGIVRRGFRGPLARDPAVVSRRPPPPRPPSSSSSSSYGGGAFGGGRSSGGAGGRW</sequence>
<dbReference type="InterPro" id="IPR013083">
    <property type="entry name" value="Znf_RING/FYVE/PHD"/>
</dbReference>
<dbReference type="Pfam" id="PF04536">
    <property type="entry name" value="TPM_phosphatase"/>
    <property type="match status" value="1"/>
</dbReference>
<feature type="region of interest" description="Disordered" evidence="5">
    <location>
        <begin position="338"/>
        <end position="379"/>
    </location>
</feature>
<feature type="domain" description="RING-type" evidence="7">
    <location>
        <begin position="244"/>
        <end position="285"/>
    </location>
</feature>
<dbReference type="PROSITE" id="PS00518">
    <property type="entry name" value="ZF_RING_1"/>
    <property type="match status" value="1"/>
</dbReference>
<keyword evidence="9" id="KW-1185">Reference proteome</keyword>
<accession>A0ABR1FX82</accession>
<dbReference type="Gene3D" id="3.10.310.50">
    <property type="match status" value="1"/>
</dbReference>
<dbReference type="InterPro" id="IPR001841">
    <property type="entry name" value="Znf_RING"/>
</dbReference>
<dbReference type="EMBL" id="JBBJCI010000210">
    <property type="protein sequence ID" value="KAK7240598.1"/>
    <property type="molecule type" value="Genomic_DNA"/>
</dbReference>
<evidence type="ECO:0000256" key="2">
    <source>
        <dbReference type="ARBA" id="ARBA00022771"/>
    </source>
</evidence>
<evidence type="ECO:0000256" key="3">
    <source>
        <dbReference type="ARBA" id="ARBA00022833"/>
    </source>
</evidence>
<dbReference type="Pfam" id="PF13639">
    <property type="entry name" value="zf-RING_2"/>
    <property type="match status" value="1"/>
</dbReference>
<evidence type="ECO:0000256" key="5">
    <source>
        <dbReference type="SAM" id="MobiDB-lite"/>
    </source>
</evidence>
<proteinExistence type="predicted"/>
<dbReference type="InterPro" id="IPR017907">
    <property type="entry name" value="Znf_RING_CS"/>
</dbReference>
<dbReference type="SMART" id="SM00184">
    <property type="entry name" value="RING"/>
    <property type="match status" value="1"/>
</dbReference>
<evidence type="ECO:0000313" key="8">
    <source>
        <dbReference type="EMBL" id="KAK7240598.1"/>
    </source>
</evidence>